<evidence type="ECO:0000313" key="2">
    <source>
        <dbReference type="Proteomes" id="UP000242913"/>
    </source>
</evidence>
<organism evidence="3">
    <name type="scientific">Onchocerca flexuosa</name>
    <dbReference type="NCBI Taxonomy" id="387005"/>
    <lineage>
        <taxon>Eukaryota</taxon>
        <taxon>Metazoa</taxon>
        <taxon>Ecdysozoa</taxon>
        <taxon>Nematoda</taxon>
        <taxon>Chromadorea</taxon>
        <taxon>Rhabditida</taxon>
        <taxon>Spirurina</taxon>
        <taxon>Spiruromorpha</taxon>
        <taxon>Filarioidea</taxon>
        <taxon>Onchocercidae</taxon>
        <taxon>Onchocerca</taxon>
    </lineage>
</organism>
<dbReference type="Proteomes" id="UP000242913">
    <property type="component" value="Unassembled WGS sequence"/>
</dbReference>
<protein>
    <submittedName>
        <fullName evidence="1 3">Uncharacterized protein</fullName>
    </submittedName>
</protein>
<name>A0A183HMC7_9BILA</name>
<keyword evidence="2" id="KW-1185">Reference proteome</keyword>
<proteinExistence type="predicted"/>
<dbReference type="EMBL" id="KZ270284">
    <property type="protein sequence ID" value="OZC05986.1"/>
    <property type="molecule type" value="Genomic_DNA"/>
</dbReference>
<evidence type="ECO:0000313" key="1">
    <source>
        <dbReference type="EMBL" id="OZC05986.1"/>
    </source>
</evidence>
<gene>
    <name evidence="1" type="ORF">X798_07032</name>
</gene>
<dbReference type="AlphaFoldDB" id="A0A183HMC7"/>
<accession>A0A183HMC7</accession>
<sequence length="104" mass="12106">MLRKRKNDEMRVEIVGWLHDMFASKHKHDMHMHARASIQSTDKPKHAIIRAVYYIHMHAIIDAIYSAHMHAHAINRATQCIDMHAHAINGAIYPIHMHAMQSLK</sequence>
<reference evidence="1 2" key="1">
    <citation type="submission" date="2015-12" db="EMBL/GenBank/DDBJ databases">
        <title>Draft genome of the nematode, Onchocerca flexuosa.</title>
        <authorList>
            <person name="Mitreva M."/>
        </authorList>
    </citation>
    <scope>NUCLEOTIDE SEQUENCE [LARGE SCALE GENOMIC DNA]</scope>
    <source>
        <strain evidence="1">Red Deer</strain>
    </source>
</reference>
<reference evidence="3" key="2">
    <citation type="submission" date="2016-06" db="UniProtKB">
        <authorList>
            <consortium name="WormBaseParasite"/>
        </authorList>
    </citation>
    <scope>IDENTIFICATION</scope>
</reference>
<dbReference type="WBParaSite" id="OFLC_0000863801-mRNA-1">
    <property type="protein sequence ID" value="OFLC_0000863801-mRNA-1"/>
    <property type="gene ID" value="OFLC_0000863801"/>
</dbReference>
<evidence type="ECO:0000313" key="3">
    <source>
        <dbReference type="WBParaSite" id="OFLC_0000863801-mRNA-1"/>
    </source>
</evidence>